<protein>
    <recommendedName>
        <fullName evidence="1">DUF6533 domain-containing protein</fullName>
    </recommendedName>
</protein>
<proteinExistence type="predicted"/>
<dbReference type="InParanoid" id="A0A409W187"/>
<dbReference type="EMBL" id="NHYE01005465">
    <property type="protein sequence ID" value="PPQ72277.1"/>
    <property type="molecule type" value="Genomic_DNA"/>
</dbReference>
<evidence type="ECO:0000259" key="1">
    <source>
        <dbReference type="Pfam" id="PF20151"/>
    </source>
</evidence>
<name>A0A409W187_9AGAR</name>
<feature type="domain" description="DUF6533" evidence="1">
    <location>
        <begin position="346"/>
        <end position="402"/>
    </location>
</feature>
<evidence type="ECO:0000313" key="2">
    <source>
        <dbReference type="EMBL" id="PPQ72277.1"/>
    </source>
</evidence>
<reference evidence="2 3" key="1">
    <citation type="journal article" date="2018" name="Evol. Lett.">
        <title>Horizontal gene cluster transfer increased hallucinogenic mushroom diversity.</title>
        <authorList>
            <person name="Reynolds H.T."/>
            <person name="Vijayakumar V."/>
            <person name="Gluck-Thaler E."/>
            <person name="Korotkin H.B."/>
            <person name="Matheny P.B."/>
            <person name="Slot J.C."/>
        </authorList>
    </citation>
    <scope>NUCLEOTIDE SEQUENCE [LARGE SCALE GENOMIC DNA]</scope>
    <source>
        <strain evidence="2 3">SRW20</strain>
    </source>
</reference>
<evidence type="ECO:0000313" key="3">
    <source>
        <dbReference type="Proteomes" id="UP000284706"/>
    </source>
</evidence>
<organism evidence="2 3">
    <name type="scientific">Gymnopilus dilepis</name>
    <dbReference type="NCBI Taxonomy" id="231916"/>
    <lineage>
        <taxon>Eukaryota</taxon>
        <taxon>Fungi</taxon>
        <taxon>Dikarya</taxon>
        <taxon>Basidiomycota</taxon>
        <taxon>Agaricomycotina</taxon>
        <taxon>Agaricomycetes</taxon>
        <taxon>Agaricomycetidae</taxon>
        <taxon>Agaricales</taxon>
        <taxon>Agaricineae</taxon>
        <taxon>Hymenogastraceae</taxon>
        <taxon>Gymnopilus</taxon>
    </lineage>
</organism>
<gene>
    <name evidence="2" type="ORF">CVT26_006498</name>
</gene>
<keyword evidence="3" id="KW-1185">Reference proteome</keyword>
<dbReference type="OrthoDB" id="3349377at2759"/>
<dbReference type="AlphaFoldDB" id="A0A409W187"/>
<comment type="caution">
    <text evidence="2">The sequence shown here is derived from an EMBL/GenBank/DDBJ whole genome shotgun (WGS) entry which is preliminary data.</text>
</comment>
<accession>A0A409W187</accession>
<dbReference type="Proteomes" id="UP000284706">
    <property type="component" value="Unassembled WGS sequence"/>
</dbReference>
<dbReference type="InterPro" id="IPR045340">
    <property type="entry name" value="DUF6533"/>
</dbReference>
<sequence length="680" mass="75867">MLKHLNGYNKAPELLINPTAHCLRISIIRRRITSLSKQMDLYNELLTAIWETRIVSYMWVSALSFLICDTVSTFPREFPTFDGHTTKAPPISVFQFEMVFPQSPISVHKVLDTFRTDASASIPLRLSQIQTSPKLTGFCDFRCHLFILFSVSMYDLPNDAGGSTILMTVINVILGMRLYALYQRQLKGTFPLLLDPLMDCFCADGFHCPSAPFGSRVPYKPRSSHNHRKLSRPGSQFELASSYPPVSSHLFLMMAAKVYQSIRQMRKGGIRLKFSPLLRALARDGTLYFLLHTSRRSTQLSPRDWTGTRLILNLREAAADARLPSSASSDDTFYISLSTTLANGSISGLAFLTCDTISTFPRESVHLQHRVADTETIGCRENSAKWSIPKVLYLFMRYWTLFELVVAALSNTALFRMEFRRLTAAYHFSLLQCPAVARVVIDIILGIRLYALYERSSIVLILLVLLVLGTSPNFRTSAITQINVQGKPAYILHVYYHETRLMVLQVQTYVSYTIGRSAVKSVFLAPPQVPLLGCLTRPDLRPALISWILTPTVSVNNEPPTVRSTSKTASGLTDLLPGWYILFSTVGVNQVCAIGRYGDEIYHSIVVTLVAGGLDALLVTGPYVSLYMPWNAAAFAITGTRLILHLREAAVADGSSIGTEDPLFRTLEPSLAFVDDPPIP</sequence>
<dbReference type="Pfam" id="PF20151">
    <property type="entry name" value="DUF6533"/>
    <property type="match status" value="1"/>
</dbReference>